<gene>
    <name evidence="5" type="primary">LOC104242806</name>
</gene>
<proteinExistence type="predicted"/>
<dbReference type="eggNOG" id="ENOG502S6T9">
    <property type="taxonomic scope" value="Eukaryota"/>
</dbReference>
<reference evidence="4" key="1">
    <citation type="journal article" date="2013" name="Genome Biol.">
        <title>Reference genomes and transcriptomes of Nicotiana sylvestris and Nicotiana tomentosiformis.</title>
        <authorList>
            <person name="Sierro N."/>
            <person name="Battey J.N."/>
            <person name="Ouadi S."/>
            <person name="Bovet L."/>
            <person name="Goepfert S."/>
            <person name="Bakaher N."/>
            <person name="Peitsch M.C."/>
            <person name="Ivanov N.V."/>
        </authorList>
    </citation>
    <scope>NUCLEOTIDE SEQUENCE [LARGE SCALE GENOMIC DNA]</scope>
</reference>
<keyword evidence="2" id="KW-0804">Transcription</keyword>
<feature type="compositionally biased region" description="Polar residues" evidence="3">
    <location>
        <begin position="1"/>
        <end position="12"/>
    </location>
</feature>
<evidence type="ECO:0000256" key="2">
    <source>
        <dbReference type="ARBA" id="ARBA00023163"/>
    </source>
</evidence>
<dbReference type="RefSeq" id="XP_009796195.1">
    <property type="nucleotide sequence ID" value="XM_009797893.1"/>
</dbReference>
<dbReference type="GO" id="GO:0006355">
    <property type="term" value="P:regulation of DNA-templated transcription"/>
    <property type="evidence" value="ECO:0007669"/>
    <property type="project" value="InterPro"/>
</dbReference>
<evidence type="ECO:0000313" key="5">
    <source>
        <dbReference type="RefSeq" id="XP_009796195.1"/>
    </source>
</evidence>
<evidence type="ECO:0000256" key="3">
    <source>
        <dbReference type="SAM" id="MobiDB-lite"/>
    </source>
</evidence>
<dbReference type="AlphaFoldDB" id="A0A1U7YBM6"/>
<organism evidence="4 5">
    <name type="scientific">Nicotiana sylvestris</name>
    <name type="common">Wood tobacco</name>
    <name type="synonym">South American tobacco</name>
    <dbReference type="NCBI Taxonomy" id="4096"/>
    <lineage>
        <taxon>Eukaryota</taxon>
        <taxon>Viridiplantae</taxon>
        <taxon>Streptophyta</taxon>
        <taxon>Embryophyta</taxon>
        <taxon>Tracheophyta</taxon>
        <taxon>Spermatophyta</taxon>
        <taxon>Magnoliopsida</taxon>
        <taxon>eudicotyledons</taxon>
        <taxon>Gunneridae</taxon>
        <taxon>Pentapetalae</taxon>
        <taxon>asterids</taxon>
        <taxon>lamiids</taxon>
        <taxon>Solanales</taxon>
        <taxon>Solanaceae</taxon>
        <taxon>Nicotianoideae</taxon>
        <taxon>Nicotianeae</taxon>
        <taxon>Nicotiana</taxon>
    </lineage>
</organism>
<dbReference type="Proteomes" id="UP000189701">
    <property type="component" value="Unplaced"/>
</dbReference>
<protein>
    <submittedName>
        <fullName evidence="5">Transcription factor PAR1-like</fullName>
    </submittedName>
</protein>
<dbReference type="PANTHER" id="PTHR33124:SF57">
    <property type="entry name" value="TRANSCRIPTION FACTOR UPBEAT-LIKE PROTEIN"/>
    <property type="match status" value="1"/>
</dbReference>
<name>A0A1U7YBM6_NICSY</name>
<dbReference type="InterPro" id="IPR044660">
    <property type="entry name" value="IBH1-like"/>
</dbReference>
<accession>A0A1U7YBM6</accession>
<evidence type="ECO:0000313" key="4">
    <source>
        <dbReference type="Proteomes" id="UP000189701"/>
    </source>
</evidence>
<keyword evidence="4" id="KW-1185">Reference proteome</keyword>
<keyword evidence="1" id="KW-0805">Transcription regulation</keyword>
<evidence type="ECO:0000256" key="1">
    <source>
        <dbReference type="ARBA" id="ARBA00023015"/>
    </source>
</evidence>
<sequence length="95" mass="10725">MVSRSNICSRKSTQQRRRRPKTSTATLPTNANTSVSEKLEALKQLLPALAANNGEIKVDHLFQETADYIVLLRTQVFILQKLLHFCDDIGQSQDI</sequence>
<feature type="region of interest" description="Disordered" evidence="3">
    <location>
        <begin position="1"/>
        <end position="30"/>
    </location>
</feature>
<dbReference type="PANTHER" id="PTHR33124">
    <property type="entry name" value="TRANSCRIPTION FACTOR IBH1-LIKE 1"/>
    <property type="match status" value="1"/>
</dbReference>
<reference evidence="5" key="2">
    <citation type="submission" date="2025-08" db="UniProtKB">
        <authorList>
            <consortium name="RefSeq"/>
        </authorList>
    </citation>
    <scope>IDENTIFICATION</scope>
    <source>
        <tissue evidence="5">Leaf</tissue>
    </source>
</reference>